<protein>
    <submittedName>
        <fullName evidence="1">Uncharacterized protein</fullName>
    </submittedName>
</protein>
<evidence type="ECO:0000313" key="2">
    <source>
        <dbReference type="Proteomes" id="UP000011668"/>
    </source>
</evidence>
<name>L8X549_THACA</name>
<dbReference type="AlphaFoldDB" id="L8X549"/>
<dbReference type="HOGENOM" id="CLU_806933_0_0_1"/>
<organism evidence="1 2">
    <name type="scientific">Thanatephorus cucumeris (strain AG1-IA)</name>
    <name type="common">Rice sheath blight fungus</name>
    <name type="synonym">Rhizoctonia solani</name>
    <dbReference type="NCBI Taxonomy" id="983506"/>
    <lineage>
        <taxon>Eukaryota</taxon>
        <taxon>Fungi</taxon>
        <taxon>Dikarya</taxon>
        <taxon>Basidiomycota</taxon>
        <taxon>Agaricomycotina</taxon>
        <taxon>Agaricomycetes</taxon>
        <taxon>Cantharellales</taxon>
        <taxon>Ceratobasidiaceae</taxon>
        <taxon>Rhizoctonia</taxon>
        <taxon>Rhizoctonia solani AG-1</taxon>
    </lineage>
</organism>
<gene>
    <name evidence="1" type="ORF">AG1IA_00530</name>
</gene>
<comment type="caution">
    <text evidence="1">The sequence shown here is derived from an EMBL/GenBank/DDBJ whole genome shotgun (WGS) entry which is preliminary data.</text>
</comment>
<dbReference type="OrthoDB" id="3215763at2759"/>
<dbReference type="EMBL" id="AFRT01000079">
    <property type="protein sequence ID" value="ELU45441.1"/>
    <property type="molecule type" value="Genomic_DNA"/>
</dbReference>
<evidence type="ECO:0000313" key="1">
    <source>
        <dbReference type="EMBL" id="ELU45441.1"/>
    </source>
</evidence>
<accession>L8X549</accession>
<proteinExistence type="predicted"/>
<dbReference type="Proteomes" id="UP000011668">
    <property type="component" value="Unassembled WGS sequence"/>
</dbReference>
<keyword evidence="2" id="KW-1185">Reference proteome</keyword>
<reference evidence="1 2" key="1">
    <citation type="journal article" date="2013" name="Nat. Commun.">
        <title>The evolution and pathogenic mechanisms of the rice sheath blight pathogen.</title>
        <authorList>
            <person name="Zheng A."/>
            <person name="Lin R."/>
            <person name="Xu L."/>
            <person name="Qin P."/>
            <person name="Tang C."/>
            <person name="Ai P."/>
            <person name="Zhang D."/>
            <person name="Liu Y."/>
            <person name="Sun Z."/>
            <person name="Feng H."/>
            <person name="Wang Y."/>
            <person name="Chen Y."/>
            <person name="Liang X."/>
            <person name="Fu R."/>
            <person name="Li Q."/>
            <person name="Zhang J."/>
            <person name="Yu X."/>
            <person name="Xie Z."/>
            <person name="Ding L."/>
            <person name="Guan P."/>
            <person name="Tang J."/>
            <person name="Liang Y."/>
            <person name="Wang S."/>
            <person name="Deng Q."/>
            <person name="Li S."/>
            <person name="Zhu J."/>
            <person name="Wang L."/>
            <person name="Liu H."/>
            <person name="Li P."/>
        </authorList>
    </citation>
    <scope>NUCLEOTIDE SEQUENCE [LARGE SCALE GENOMIC DNA]</scope>
    <source>
        <strain evidence="2">AG-1 IA</strain>
    </source>
</reference>
<sequence>MSGALLSTAFGAMQIVYTAYRDTKSNKEKCASLVQRAEFVVEELKVRVGSSTGDLMYHTEPLKQQHRCDVQSNNCTNAYPDIIEPQQTIHEVGHKNWLKALLDADRDAIHVEHFSSGPSRLEKYSINVPHRMKMSGPGRLTTRAYFKWPNPYKASCLHKSPTFGSPVYSTNQDHRSAGSPSSRPIAQECQPVAKEPGFSGKAKGGASTAVPQIQRRKSWMNKIGLQMIPVVRIPMPGIRAIPSNKARMMAKSHTKIAPDAGDEAGDEVFPECDRQWELGQFEKPQSTSPVVQLDHMQKVRYESRYVEVRYYPRDLACGVLLSEAFSKFGTNPNRSYILTENIPS</sequence>